<keyword evidence="1" id="KW-0812">Transmembrane</keyword>
<name>A0ABU5SGZ9_9BACT</name>
<keyword evidence="1" id="KW-0472">Membrane</keyword>
<evidence type="ECO:0000256" key="1">
    <source>
        <dbReference type="SAM" id="Phobius"/>
    </source>
</evidence>
<sequence length="88" mass="9479">MAIKIAKENFSDLSAEDLIKKKKATTMVTGVLAGLLTVLLIMATLLAITQGFIGVSLIAVALSLSPILFINYNSIKTIKEELKSRNQS</sequence>
<feature type="transmembrane region" description="Helical" evidence="1">
    <location>
        <begin position="27"/>
        <end position="48"/>
    </location>
</feature>
<evidence type="ECO:0000313" key="3">
    <source>
        <dbReference type="Proteomes" id="UP001302222"/>
    </source>
</evidence>
<accession>A0ABU5SGZ9</accession>
<feature type="transmembrane region" description="Helical" evidence="1">
    <location>
        <begin position="54"/>
        <end position="75"/>
    </location>
</feature>
<evidence type="ECO:0008006" key="4">
    <source>
        <dbReference type="Google" id="ProtNLM"/>
    </source>
</evidence>
<dbReference type="Proteomes" id="UP001302222">
    <property type="component" value="Unassembled WGS sequence"/>
</dbReference>
<reference evidence="2 3" key="1">
    <citation type="submission" date="2023-12" db="EMBL/GenBank/DDBJ databases">
        <title>Novel species of the genus Arcicella isolated from rivers.</title>
        <authorList>
            <person name="Lu H."/>
        </authorList>
    </citation>
    <scope>NUCLEOTIDE SEQUENCE [LARGE SCALE GENOMIC DNA]</scope>
    <source>
        <strain evidence="2 3">DC25W</strain>
    </source>
</reference>
<evidence type="ECO:0000313" key="2">
    <source>
        <dbReference type="EMBL" id="MEA5426536.1"/>
    </source>
</evidence>
<gene>
    <name evidence="2" type="ORF">VB798_08145</name>
</gene>
<dbReference type="RefSeq" id="WP_323257785.1">
    <property type="nucleotide sequence ID" value="NZ_JAYGIM010000006.1"/>
</dbReference>
<keyword evidence="3" id="KW-1185">Reference proteome</keyword>
<keyword evidence="1" id="KW-1133">Transmembrane helix</keyword>
<protein>
    <recommendedName>
        <fullName evidence="4">Redox-active disulfide protein 2</fullName>
    </recommendedName>
</protein>
<proteinExistence type="predicted"/>
<organism evidence="2 3">
    <name type="scientific">Arcicella lustrica</name>
    <dbReference type="NCBI Taxonomy" id="2984196"/>
    <lineage>
        <taxon>Bacteria</taxon>
        <taxon>Pseudomonadati</taxon>
        <taxon>Bacteroidota</taxon>
        <taxon>Cytophagia</taxon>
        <taxon>Cytophagales</taxon>
        <taxon>Flectobacillaceae</taxon>
        <taxon>Arcicella</taxon>
    </lineage>
</organism>
<comment type="caution">
    <text evidence="2">The sequence shown here is derived from an EMBL/GenBank/DDBJ whole genome shotgun (WGS) entry which is preliminary data.</text>
</comment>
<dbReference type="EMBL" id="JAYGIM010000006">
    <property type="protein sequence ID" value="MEA5426536.1"/>
    <property type="molecule type" value="Genomic_DNA"/>
</dbReference>